<feature type="compositionally biased region" description="Low complexity" evidence="1">
    <location>
        <begin position="391"/>
        <end position="402"/>
    </location>
</feature>
<feature type="transmembrane region" description="Helical" evidence="2">
    <location>
        <begin position="223"/>
        <end position="240"/>
    </location>
</feature>
<dbReference type="PANTHER" id="PTHR23542:SF1">
    <property type="entry name" value="MAJOR FACILITATOR SUPERFAMILY (MFS) PROFILE DOMAIN-CONTAINING PROTEIN"/>
    <property type="match status" value="1"/>
</dbReference>
<reference evidence="3 4" key="1">
    <citation type="submission" date="2023-12" db="EMBL/GenBank/DDBJ databases">
        <title>Streptomyces sp. V4-01.</title>
        <authorList>
            <person name="Somphong A."/>
            <person name="Phongsopitanun W."/>
        </authorList>
    </citation>
    <scope>NUCLEOTIDE SEQUENCE [LARGE SCALE GENOMIC DNA]</scope>
    <source>
        <strain evidence="3 4">V4-01</strain>
    </source>
</reference>
<feature type="transmembrane region" description="Helical" evidence="2">
    <location>
        <begin position="176"/>
        <end position="196"/>
    </location>
</feature>
<name>A0ABU7P5V1_9ACTN</name>
<dbReference type="Pfam" id="PF07690">
    <property type="entry name" value="MFS_1"/>
    <property type="match status" value="1"/>
</dbReference>
<feature type="transmembrane region" description="Helical" evidence="2">
    <location>
        <begin position="84"/>
        <end position="103"/>
    </location>
</feature>
<organism evidence="3 4">
    <name type="scientific">Actinacidiphila polyblastidii</name>
    <dbReference type="NCBI Taxonomy" id="3110430"/>
    <lineage>
        <taxon>Bacteria</taxon>
        <taxon>Bacillati</taxon>
        <taxon>Actinomycetota</taxon>
        <taxon>Actinomycetes</taxon>
        <taxon>Kitasatosporales</taxon>
        <taxon>Streptomycetaceae</taxon>
        <taxon>Actinacidiphila</taxon>
    </lineage>
</organism>
<dbReference type="SUPFAM" id="SSF103473">
    <property type="entry name" value="MFS general substrate transporter"/>
    <property type="match status" value="1"/>
</dbReference>
<comment type="caution">
    <text evidence="3">The sequence shown here is derived from an EMBL/GenBank/DDBJ whole genome shotgun (WGS) entry which is preliminary data.</text>
</comment>
<evidence type="ECO:0000256" key="1">
    <source>
        <dbReference type="SAM" id="MobiDB-lite"/>
    </source>
</evidence>
<keyword evidence="2" id="KW-0472">Membrane</keyword>
<feature type="transmembrane region" description="Helical" evidence="2">
    <location>
        <begin position="370"/>
        <end position="394"/>
    </location>
</feature>
<feature type="transmembrane region" description="Helical" evidence="2">
    <location>
        <begin position="285"/>
        <end position="302"/>
    </location>
</feature>
<feature type="transmembrane region" description="Helical" evidence="2">
    <location>
        <begin position="308"/>
        <end position="330"/>
    </location>
</feature>
<dbReference type="RefSeq" id="WP_330793060.1">
    <property type="nucleotide sequence ID" value="NZ_JAZEWV010000002.1"/>
</dbReference>
<accession>A0ABU7P5V1</accession>
<feature type="region of interest" description="Disordered" evidence="1">
    <location>
        <begin position="391"/>
        <end position="413"/>
    </location>
</feature>
<proteinExistence type="predicted"/>
<dbReference type="PANTHER" id="PTHR23542">
    <property type="match status" value="1"/>
</dbReference>
<dbReference type="Gene3D" id="1.20.1250.20">
    <property type="entry name" value="MFS general substrate transporter like domains"/>
    <property type="match status" value="1"/>
</dbReference>
<dbReference type="InterPro" id="IPR011701">
    <property type="entry name" value="MFS"/>
</dbReference>
<gene>
    <name evidence="3" type="ORF">V2S66_04255</name>
</gene>
<feature type="transmembrane region" description="Helical" evidence="2">
    <location>
        <begin position="342"/>
        <end position="364"/>
    </location>
</feature>
<feature type="transmembrane region" description="Helical" evidence="2">
    <location>
        <begin position="246"/>
        <end position="273"/>
    </location>
</feature>
<feature type="transmembrane region" description="Helical" evidence="2">
    <location>
        <begin position="51"/>
        <end position="72"/>
    </location>
</feature>
<dbReference type="InterPro" id="IPR036259">
    <property type="entry name" value="MFS_trans_sf"/>
</dbReference>
<evidence type="ECO:0000313" key="3">
    <source>
        <dbReference type="EMBL" id="MEE4541179.1"/>
    </source>
</evidence>
<protein>
    <submittedName>
        <fullName evidence="3">MFS transporter</fullName>
    </submittedName>
</protein>
<dbReference type="EMBL" id="JAZEWV010000002">
    <property type="protein sequence ID" value="MEE4541179.1"/>
    <property type="molecule type" value="Genomic_DNA"/>
</dbReference>
<keyword evidence="2" id="KW-1133">Transmembrane helix</keyword>
<evidence type="ECO:0000313" key="4">
    <source>
        <dbReference type="Proteomes" id="UP001344658"/>
    </source>
</evidence>
<evidence type="ECO:0000256" key="2">
    <source>
        <dbReference type="SAM" id="Phobius"/>
    </source>
</evidence>
<keyword evidence="2" id="KW-0812">Transmembrane</keyword>
<sequence>MSSPAGAGASYRAALTLPHARGPFGAAMLARLSYGLLSLPLLLSLRQATGSYGVAGAAAGLFGLLSAVLGPARARMVARRPRTLLPLATCYGALLAAIAAAGATGAARWLALVLAVAAGACPPPVGPLMRTLWGVLAPDDELRQRALSLDTVAESTVFAVGPVLGGLLIGGGSAPLALAVCAALVVVGFAAFSRALRLLPSPARGPVESGPAAAAGSPLRHPGFAALLLVVLGTGGALALEEVAAVAAWGASATGSLMALFSVGGVLGGLLYGRRTWRAGPVRRLGALSAAGAVSFAAPAVLHAVPAAGVALLCAGACVDTLLITSYLLVNVLVPANSHTVAGAWVNTAFNLGVALGTGAAGLLTDRLGASAVFTAAALTAAAAAATAAPAAAARRPASPTPERLATDAPSTK</sequence>
<keyword evidence="4" id="KW-1185">Reference proteome</keyword>
<dbReference type="Proteomes" id="UP001344658">
    <property type="component" value="Unassembled WGS sequence"/>
</dbReference>